<evidence type="ECO:0000313" key="10">
    <source>
        <dbReference type="EMBL" id="MCB6828830.1"/>
    </source>
</evidence>
<dbReference type="Pfam" id="PF16344">
    <property type="entry name" value="FecR_C"/>
    <property type="match status" value="1"/>
</dbReference>
<evidence type="ECO:0008006" key="12">
    <source>
        <dbReference type="Google" id="ProtNLM"/>
    </source>
</evidence>
<dbReference type="Proteomes" id="UP001198190">
    <property type="component" value="Unassembled WGS sequence"/>
</dbReference>
<dbReference type="GO" id="GO:0009279">
    <property type="term" value="C:cell outer membrane"/>
    <property type="evidence" value="ECO:0007669"/>
    <property type="project" value="UniProtKB-SubCell"/>
</dbReference>
<organism evidence="10 11">
    <name type="scientific">Megamonas funiformis</name>
    <dbReference type="NCBI Taxonomy" id="437897"/>
    <lineage>
        <taxon>Bacteria</taxon>
        <taxon>Bacillati</taxon>
        <taxon>Bacillota</taxon>
        <taxon>Negativicutes</taxon>
        <taxon>Selenomonadales</taxon>
        <taxon>Selenomonadaceae</taxon>
        <taxon>Megamonas</taxon>
    </lineage>
</organism>
<comment type="similarity">
    <text evidence="4">Belongs to the bacterial secretin family.</text>
</comment>
<name>A0AAW4U2T2_9FIRM</name>
<evidence type="ECO:0000256" key="5">
    <source>
        <dbReference type="RuleBase" id="RU004004"/>
    </source>
</evidence>
<feature type="domain" description="Protein FecR C-terminal" evidence="9">
    <location>
        <begin position="136"/>
        <end position="199"/>
    </location>
</feature>
<keyword evidence="2 6" id="KW-0732">Signal</keyword>
<evidence type="ECO:0000256" key="2">
    <source>
        <dbReference type="ARBA" id="ARBA00022729"/>
    </source>
</evidence>
<gene>
    <name evidence="10" type="ORF">LIY65_09010</name>
</gene>
<comment type="subcellular location">
    <subcellularLocation>
        <location evidence="5">Cell outer membrane</location>
    </subcellularLocation>
    <subcellularLocation>
        <location evidence="1">Membrane</location>
    </subcellularLocation>
</comment>
<sequence>MKMTKRQTKVLLATIFCANILNSTVLASPADEAKMFAEQFKKPIKIENNIETNNIKTNKTAEEILSDLQNKDLKKENISNNVTITKINETPDKPIEIFGEGINLNYKYNPVPDDDVSLASLNEYSGPKYNFDWQGAALTKVFYALGRISNTNIVVVDADDLSDAKVYATFNNVTIEEIIRYLTATYGLNYTFENGNYIIAKDEDTMLQSQRFLIHFANKEKIKDELKALGIDEANIYANDQYGAITVTGNSYELRQAERLIKSLDKPVSQCLIVAQLIETTHSKDLEAGLNYTMPTYTHNVDDPLSHQNWGTKMTFGVTSSLNEALTNGKVLSRPVITTENGNEATLFMGDRVPIPQQSTSDGSTNITFDYQDVGTTLKIKPAIDKSSGVVSLNINTEIKNITKYIEQGGMQAPQISSREAETIAHLKSGQTFIIGGLMSKEDFDTVSGIPVLRKLPILGKLFEYHKKNKSNTEVFIAITPYIIGENDNPNNIVYDLKLNKNKDKDNE</sequence>
<feature type="chain" id="PRO_5043352388" description="Pullulanase secretion envelope pulD" evidence="6">
    <location>
        <begin position="28"/>
        <end position="508"/>
    </location>
</feature>
<evidence type="ECO:0000259" key="9">
    <source>
        <dbReference type="Pfam" id="PF16344"/>
    </source>
</evidence>
<evidence type="ECO:0000313" key="11">
    <source>
        <dbReference type="Proteomes" id="UP001198190"/>
    </source>
</evidence>
<dbReference type="InterPro" id="IPR005644">
    <property type="entry name" value="NolW-like"/>
</dbReference>
<evidence type="ECO:0000256" key="3">
    <source>
        <dbReference type="ARBA" id="ARBA00023136"/>
    </source>
</evidence>
<dbReference type="GO" id="GO:0015627">
    <property type="term" value="C:type II protein secretion system complex"/>
    <property type="evidence" value="ECO:0007669"/>
    <property type="project" value="TreeGrafter"/>
</dbReference>
<dbReference type="InterPro" id="IPR032508">
    <property type="entry name" value="FecR_C"/>
</dbReference>
<accession>A0AAW4U2T2</accession>
<protein>
    <recommendedName>
        <fullName evidence="12">Pullulanase secretion envelope pulD</fullName>
    </recommendedName>
</protein>
<dbReference type="Gene3D" id="3.55.50.30">
    <property type="match status" value="1"/>
</dbReference>
<dbReference type="Pfam" id="PF00263">
    <property type="entry name" value="Secretin"/>
    <property type="match status" value="1"/>
</dbReference>
<dbReference type="PANTHER" id="PTHR30332:SF24">
    <property type="entry name" value="SECRETIN GSPD-RELATED"/>
    <property type="match status" value="1"/>
</dbReference>
<evidence type="ECO:0000256" key="6">
    <source>
        <dbReference type="SAM" id="SignalP"/>
    </source>
</evidence>
<evidence type="ECO:0000256" key="4">
    <source>
        <dbReference type="RuleBase" id="RU004003"/>
    </source>
</evidence>
<comment type="caution">
    <text evidence="10">The sequence shown here is derived from an EMBL/GenBank/DDBJ whole genome shotgun (WGS) entry which is preliminary data.</text>
</comment>
<dbReference type="InterPro" id="IPR004846">
    <property type="entry name" value="T2SS/T3SS_dom"/>
</dbReference>
<dbReference type="PANTHER" id="PTHR30332">
    <property type="entry name" value="PROBABLE GENERAL SECRETION PATHWAY PROTEIN D"/>
    <property type="match status" value="1"/>
</dbReference>
<dbReference type="GO" id="GO:0009306">
    <property type="term" value="P:protein secretion"/>
    <property type="evidence" value="ECO:0007669"/>
    <property type="project" value="InterPro"/>
</dbReference>
<proteinExistence type="inferred from homology"/>
<dbReference type="InterPro" id="IPR050810">
    <property type="entry name" value="Bact_Secretion_Sys_Channel"/>
</dbReference>
<feature type="domain" description="Type II/III secretion system secretin-like" evidence="7">
    <location>
        <begin position="326"/>
        <end position="484"/>
    </location>
</feature>
<dbReference type="EMBL" id="JAJCGD010000026">
    <property type="protein sequence ID" value="MCB6828830.1"/>
    <property type="molecule type" value="Genomic_DNA"/>
</dbReference>
<evidence type="ECO:0000259" key="8">
    <source>
        <dbReference type="Pfam" id="PF03958"/>
    </source>
</evidence>
<feature type="signal peptide" evidence="6">
    <location>
        <begin position="1"/>
        <end position="27"/>
    </location>
</feature>
<evidence type="ECO:0000259" key="7">
    <source>
        <dbReference type="Pfam" id="PF00263"/>
    </source>
</evidence>
<dbReference type="RefSeq" id="WP_227153115.1">
    <property type="nucleotide sequence ID" value="NZ_JAJCGD010000026.1"/>
</dbReference>
<keyword evidence="3" id="KW-0472">Membrane</keyword>
<dbReference type="Pfam" id="PF03958">
    <property type="entry name" value="Secretin_N"/>
    <property type="match status" value="1"/>
</dbReference>
<keyword evidence="5" id="KW-0813">Transport</keyword>
<evidence type="ECO:0000256" key="1">
    <source>
        <dbReference type="ARBA" id="ARBA00004370"/>
    </source>
</evidence>
<reference evidence="10" key="1">
    <citation type="submission" date="2021-10" db="EMBL/GenBank/DDBJ databases">
        <title>Collection of gut derived symbiotic bacterial strains cultured from healthy donors.</title>
        <authorList>
            <person name="Lin H."/>
            <person name="Littmann E."/>
            <person name="Claire K."/>
            <person name="Pamer E."/>
        </authorList>
    </citation>
    <scope>NUCLEOTIDE SEQUENCE</scope>
    <source>
        <strain evidence="10">MSK.7.16</strain>
    </source>
</reference>
<feature type="domain" description="NolW-like" evidence="8">
    <location>
        <begin position="211"/>
        <end position="270"/>
    </location>
</feature>
<dbReference type="AlphaFoldDB" id="A0AAW4U2T2"/>